<sequence length="538" mass="63299">MIKFLTTPHSFIKYSRSGKRKCVSIYFNETLQKMSIDKPRASYILITDIQVAEFISISNLNFSSFDLSKILAFRIFTTKKSYEFSSDNKVLRDEFVKNLNTLIKLSREYMSSMGLKKYCESIIHGQQGENSLRALYKSKHQVQEKQVNQKLNQDMLEKQVIQGVVNSIISIIEKNSKERDSKKFKRLIKENTKEKTRLNEKQEKIKSILIKKDQEISMLKQKIHKVENQIEMIKKPLWQSGSCIFSVKIWTLIIEFLSAGDVVWMRIASRSLRNATDKVLHTKAVWRKIGLGGLQPREIMYKLYFKNFYNTSIRGVFYDVEESISAEIHNDVWRGFNDFNKETEEILILLCKYNPSLCYCQGMHFVAHFLYGIYKSTDEVLKVMDSLLRPPFYLSELWKDGFSRLRLGIFQLDFLLKIKLPFLSKHLKDLEINLDMIVTPWFLTVFTYFKYELDLPKDSILEIWDHFLLQGWPSLISACLTIFHLTEHLVLEKNLEQTLTILKNKIPFKNLSKTLPKFEIDPQLLEDLELSHVCNSEF</sequence>
<keyword evidence="1" id="KW-0175">Coiled coil</keyword>
<dbReference type="GO" id="GO:0005096">
    <property type="term" value="F:GTPase activator activity"/>
    <property type="evidence" value="ECO:0007669"/>
    <property type="project" value="TreeGrafter"/>
</dbReference>
<reference evidence="3 4" key="1">
    <citation type="submission" date="2016-11" db="EMBL/GenBank/DDBJ databases">
        <title>The macronuclear genome of Stentor coeruleus: a giant cell with tiny introns.</title>
        <authorList>
            <person name="Slabodnick M."/>
            <person name="Ruby J.G."/>
            <person name="Reiff S.B."/>
            <person name="Swart E.C."/>
            <person name="Gosai S."/>
            <person name="Prabakaran S."/>
            <person name="Witkowska E."/>
            <person name="Larue G.E."/>
            <person name="Fisher S."/>
            <person name="Freeman R.M."/>
            <person name="Gunawardena J."/>
            <person name="Chu W."/>
            <person name="Stover N.A."/>
            <person name="Gregory B.D."/>
            <person name="Nowacki M."/>
            <person name="Derisi J."/>
            <person name="Roy S.W."/>
            <person name="Marshall W.F."/>
            <person name="Sood P."/>
        </authorList>
    </citation>
    <scope>NUCLEOTIDE SEQUENCE [LARGE SCALE GENOMIC DNA]</scope>
    <source>
        <strain evidence="3">WM001</strain>
    </source>
</reference>
<gene>
    <name evidence="3" type="ORF">SteCoe_1530</name>
</gene>
<evidence type="ECO:0000256" key="1">
    <source>
        <dbReference type="SAM" id="Coils"/>
    </source>
</evidence>
<name>A0A1R2D1R8_9CILI</name>
<dbReference type="PROSITE" id="PS50086">
    <property type="entry name" value="TBC_RABGAP"/>
    <property type="match status" value="1"/>
</dbReference>
<dbReference type="InterPro" id="IPR000195">
    <property type="entry name" value="Rab-GAP-TBC_dom"/>
</dbReference>
<accession>A0A1R2D1R8</accession>
<evidence type="ECO:0000259" key="2">
    <source>
        <dbReference type="PROSITE" id="PS50086"/>
    </source>
</evidence>
<proteinExistence type="predicted"/>
<keyword evidence="4" id="KW-1185">Reference proteome</keyword>
<evidence type="ECO:0000313" key="4">
    <source>
        <dbReference type="Proteomes" id="UP000187209"/>
    </source>
</evidence>
<dbReference type="EMBL" id="MPUH01000016">
    <property type="protein sequence ID" value="OMJ95156.1"/>
    <property type="molecule type" value="Genomic_DNA"/>
</dbReference>
<dbReference type="Pfam" id="PF00566">
    <property type="entry name" value="RabGAP-TBC"/>
    <property type="match status" value="1"/>
</dbReference>
<dbReference type="SUPFAM" id="SSF47923">
    <property type="entry name" value="Ypt/Rab-GAP domain of gyp1p"/>
    <property type="match status" value="2"/>
</dbReference>
<dbReference type="AlphaFoldDB" id="A0A1R2D1R8"/>
<dbReference type="Gene3D" id="1.10.8.270">
    <property type="entry name" value="putative rabgap domain of human tbc1 domain family member 14 like domains"/>
    <property type="match status" value="1"/>
</dbReference>
<dbReference type="PANTHER" id="PTHR47219:SF9">
    <property type="entry name" value="GTPASE ACTIVATING PROTEIN AND CENTROSOME-ASSOCIATED, ISOFORM B"/>
    <property type="match status" value="1"/>
</dbReference>
<protein>
    <recommendedName>
        <fullName evidence="2">Rab-GAP TBC domain-containing protein</fullName>
    </recommendedName>
</protein>
<dbReference type="PANTHER" id="PTHR47219">
    <property type="entry name" value="RAB GTPASE-ACTIVATING PROTEIN 1-LIKE"/>
    <property type="match status" value="1"/>
</dbReference>
<dbReference type="OrthoDB" id="294251at2759"/>
<dbReference type="GO" id="GO:0031267">
    <property type="term" value="F:small GTPase binding"/>
    <property type="evidence" value="ECO:0007669"/>
    <property type="project" value="TreeGrafter"/>
</dbReference>
<organism evidence="3 4">
    <name type="scientific">Stentor coeruleus</name>
    <dbReference type="NCBI Taxonomy" id="5963"/>
    <lineage>
        <taxon>Eukaryota</taxon>
        <taxon>Sar</taxon>
        <taxon>Alveolata</taxon>
        <taxon>Ciliophora</taxon>
        <taxon>Postciliodesmatophora</taxon>
        <taxon>Heterotrichea</taxon>
        <taxon>Heterotrichida</taxon>
        <taxon>Stentoridae</taxon>
        <taxon>Stentor</taxon>
    </lineage>
</organism>
<feature type="domain" description="Rab-GAP TBC" evidence="2">
    <location>
        <begin position="240"/>
        <end position="471"/>
    </location>
</feature>
<dbReference type="InterPro" id="IPR050302">
    <property type="entry name" value="Rab_GAP_TBC_domain"/>
</dbReference>
<dbReference type="InterPro" id="IPR035969">
    <property type="entry name" value="Rab-GAP_TBC_sf"/>
</dbReference>
<dbReference type="Gene3D" id="1.10.472.80">
    <property type="entry name" value="Ypt/Rab-GAP domain of gyp1p, domain 3"/>
    <property type="match status" value="1"/>
</dbReference>
<evidence type="ECO:0000313" key="3">
    <source>
        <dbReference type="EMBL" id="OMJ95156.1"/>
    </source>
</evidence>
<dbReference type="SMART" id="SM00164">
    <property type="entry name" value="TBC"/>
    <property type="match status" value="1"/>
</dbReference>
<comment type="caution">
    <text evidence="3">The sequence shown here is derived from an EMBL/GenBank/DDBJ whole genome shotgun (WGS) entry which is preliminary data.</text>
</comment>
<feature type="coiled-coil region" evidence="1">
    <location>
        <begin position="184"/>
        <end position="229"/>
    </location>
</feature>
<dbReference type="Proteomes" id="UP000187209">
    <property type="component" value="Unassembled WGS sequence"/>
</dbReference>